<keyword evidence="4" id="KW-1185">Reference proteome</keyword>
<accession>A0A2N5Y486</accession>
<dbReference type="InterPro" id="IPR012349">
    <property type="entry name" value="Split_barrel_FMN-bd"/>
</dbReference>
<dbReference type="Pfam" id="PF04075">
    <property type="entry name" value="F420H2_quin_red"/>
    <property type="match status" value="1"/>
</dbReference>
<evidence type="ECO:0000313" key="3">
    <source>
        <dbReference type="EMBL" id="PLW83215.1"/>
    </source>
</evidence>
<dbReference type="OrthoDB" id="9179360at2"/>
<dbReference type="AlphaFoldDB" id="A0A2N5Y486"/>
<comment type="similarity">
    <text evidence="1">Belongs to the F420H(2)-dependent quinone reductase family.</text>
</comment>
<evidence type="ECO:0000256" key="2">
    <source>
        <dbReference type="ARBA" id="ARBA00049106"/>
    </source>
</evidence>
<comment type="caution">
    <text evidence="3">The sequence shown here is derived from an EMBL/GenBank/DDBJ whole genome shotgun (WGS) entry which is preliminary data.</text>
</comment>
<name>A0A2N5Y486_9GAMM</name>
<reference evidence="4" key="1">
    <citation type="submission" date="2017-11" db="EMBL/GenBank/DDBJ databases">
        <title>The draft genome sequence of Chromatocurvus sp. F02.</title>
        <authorList>
            <person name="Du Z.-J."/>
            <person name="Chang Y.-Q."/>
        </authorList>
    </citation>
    <scope>NUCLEOTIDE SEQUENCE [LARGE SCALE GENOMIC DNA]</scope>
    <source>
        <strain evidence="4">F02</strain>
    </source>
</reference>
<dbReference type="PANTHER" id="PTHR39428:SF3">
    <property type="entry name" value="DEAZAFLAVIN-DEPENDENT NITROREDUCTASE"/>
    <property type="match status" value="1"/>
</dbReference>
<dbReference type="GO" id="GO:0005886">
    <property type="term" value="C:plasma membrane"/>
    <property type="evidence" value="ECO:0007669"/>
    <property type="project" value="TreeGrafter"/>
</dbReference>
<sequence>MNYKTFSKFHTWVYRASGGLIMGSVGAGRRVLLLNARGRKSGALRTTPLVYMADGERFVVYGSNSGSETPPAWLLNLQANPHAEVEGGKKHIPVKMHIARGEEEARLMPLAHAYNAHWAGYHATAKRHIPLVVLTPEQSDAAAMS</sequence>
<dbReference type="InterPro" id="IPR004378">
    <property type="entry name" value="F420H2_quin_Rdtase"/>
</dbReference>
<dbReference type="EMBL" id="PKLZ01000003">
    <property type="protein sequence ID" value="PLW83215.1"/>
    <property type="molecule type" value="Genomic_DNA"/>
</dbReference>
<evidence type="ECO:0000313" key="4">
    <source>
        <dbReference type="Proteomes" id="UP000234845"/>
    </source>
</evidence>
<dbReference type="GO" id="GO:0016491">
    <property type="term" value="F:oxidoreductase activity"/>
    <property type="evidence" value="ECO:0007669"/>
    <property type="project" value="InterPro"/>
</dbReference>
<dbReference type="Gene3D" id="2.30.110.10">
    <property type="entry name" value="Electron Transport, Fmn-binding Protein, Chain A"/>
    <property type="match status" value="1"/>
</dbReference>
<organism evidence="3 4">
    <name type="scientific">Kineobactrum sediminis</name>
    <dbReference type="NCBI Taxonomy" id="1905677"/>
    <lineage>
        <taxon>Bacteria</taxon>
        <taxon>Pseudomonadati</taxon>
        <taxon>Pseudomonadota</taxon>
        <taxon>Gammaproteobacteria</taxon>
        <taxon>Cellvibrionales</taxon>
        <taxon>Halieaceae</taxon>
        <taxon>Kineobactrum</taxon>
    </lineage>
</organism>
<proteinExistence type="inferred from homology"/>
<comment type="catalytic activity">
    <reaction evidence="2">
        <text>oxidized coenzyme F420-(gamma-L-Glu)(n) + a quinol + H(+) = reduced coenzyme F420-(gamma-L-Glu)(n) + a quinone</text>
        <dbReference type="Rhea" id="RHEA:39663"/>
        <dbReference type="Rhea" id="RHEA-COMP:12939"/>
        <dbReference type="Rhea" id="RHEA-COMP:14378"/>
        <dbReference type="ChEBI" id="CHEBI:15378"/>
        <dbReference type="ChEBI" id="CHEBI:24646"/>
        <dbReference type="ChEBI" id="CHEBI:132124"/>
        <dbReference type="ChEBI" id="CHEBI:133980"/>
        <dbReference type="ChEBI" id="CHEBI:139511"/>
    </reaction>
</comment>
<evidence type="ECO:0000256" key="1">
    <source>
        <dbReference type="ARBA" id="ARBA00008710"/>
    </source>
</evidence>
<dbReference type="NCBIfam" id="TIGR00026">
    <property type="entry name" value="hi_GC_TIGR00026"/>
    <property type="match status" value="1"/>
</dbReference>
<dbReference type="PANTHER" id="PTHR39428">
    <property type="entry name" value="F420H(2)-DEPENDENT QUINONE REDUCTASE RV1261C"/>
    <property type="match status" value="1"/>
</dbReference>
<dbReference type="RefSeq" id="WP_101520816.1">
    <property type="nucleotide sequence ID" value="NZ_PKLZ01000003.1"/>
</dbReference>
<gene>
    <name evidence="3" type="ORF">CWI75_07320</name>
</gene>
<protein>
    <submittedName>
        <fullName evidence="3">Nitroreductase family deazaflavin-dependent oxidoreductase</fullName>
    </submittedName>
</protein>
<dbReference type="Proteomes" id="UP000234845">
    <property type="component" value="Unassembled WGS sequence"/>
</dbReference>
<dbReference type="GO" id="GO:0070967">
    <property type="term" value="F:coenzyme F420 binding"/>
    <property type="evidence" value="ECO:0007669"/>
    <property type="project" value="TreeGrafter"/>
</dbReference>